<evidence type="ECO:0000313" key="2">
    <source>
        <dbReference type="Proteomes" id="UP000284219"/>
    </source>
</evidence>
<proteinExistence type="predicted"/>
<dbReference type="PANTHER" id="PTHR39179">
    <property type="entry name" value="SPORE COAT PROTEIN I"/>
    <property type="match status" value="1"/>
</dbReference>
<evidence type="ECO:0000313" key="1">
    <source>
        <dbReference type="EMBL" id="RKD21721.1"/>
    </source>
</evidence>
<organism evidence="1 2">
    <name type="scientific">Ammoniphilus oxalaticus</name>
    <dbReference type="NCBI Taxonomy" id="66863"/>
    <lineage>
        <taxon>Bacteria</taxon>
        <taxon>Bacillati</taxon>
        <taxon>Bacillota</taxon>
        <taxon>Bacilli</taxon>
        <taxon>Bacillales</taxon>
        <taxon>Paenibacillaceae</taxon>
        <taxon>Aneurinibacillus group</taxon>
        <taxon>Ammoniphilus</taxon>
    </lineage>
</organism>
<keyword evidence="2" id="KW-1185">Reference proteome</keyword>
<dbReference type="AlphaFoldDB" id="A0A419SEK8"/>
<protein>
    <recommendedName>
        <fullName evidence="3">Spore coat protein YutH</fullName>
    </recommendedName>
</protein>
<reference evidence="1 2" key="1">
    <citation type="submission" date="2016-08" db="EMBL/GenBank/DDBJ databases">
        <title>Novel Firmicute Genomes.</title>
        <authorList>
            <person name="Poppleton D.I."/>
            <person name="Gribaldo S."/>
        </authorList>
    </citation>
    <scope>NUCLEOTIDE SEQUENCE [LARGE SCALE GENOMIC DNA]</scope>
    <source>
        <strain evidence="1 2">RAOx-1</strain>
    </source>
</reference>
<dbReference type="PANTHER" id="PTHR39179:SF1">
    <property type="entry name" value="SPORE COAT PROTEIN I"/>
    <property type="match status" value="1"/>
</dbReference>
<accession>A0A419SEK8</accession>
<comment type="caution">
    <text evidence="1">The sequence shown here is derived from an EMBL/GenBank/DDBJ whole genome shotgun (WGS) entry which is preliminary data.</text>
</comment>
<dbReference type="InterPro" id="IPR047175">
    <property type="entry name" value="CotS-like"/>
</dbReference>
<dbReference type="GO" id="GO:0042601">
    <property type="term" value="C:endospore-forming forespore"/>
    <property type="evidence" value="ECO:0007669"/>
    <property type="project" value="TreeGrafter"/>
</dbReference>
<dbReference type="OrthoDB" id="2986702at2"/>
<dbReference type="Proteomes" id="UP000284219">
    <property type="component" value="Unassembled WGS sequence"/>
</dbReference>
<evidence type="ECO:0008006" key="3">
    <source>
        <dbReference type="Google" id="ProtNLM"/>
    </source>
</evidence>
<dbReference type="RefSeq" id="WP_120190835.1">
    <property type="nucleotide sequence ID" value="NZ_MCHY01000011.1"/>
</dbReference>
<sequence>MSGWLSSLQRQYGIVIYRYVKTLRGIWLETNRGAMVFQSLPVAFLPKAEFVYKVNLKLQRTSLMFPILKNSEGEIVTQIGEQAYFMIGSPISSSSWVDYGKLGSRLAEFHSISVECLEGVTDSFSEIGRWPRAWQSKYEQLERFESVAQARIGTEEQDPFDAFFVNNAAYFRQLTELSLMRLETCDYEAICDDTFPFGRLSFTNFSYETITLNQFGQPFFTDPFSLVEDTRVRDLAQFIKADVRLYGWDPSRIYTFLAAYHAVSPITPNEFQLMYALILLPGRLLKKVETLYYRPSLFRSETTHLELYRGETETMTAEVAYTEMRRAELLIQDFPLFARRYFGVSLPPLVEIGELS</sequence>
<dbReference type="Gene3D" id="3.90.1200.10">
    <property type="match status" value="1"/>
</dbReference>
<dbReference type="EMBL" id="MCHY01000011">
    <property type="protein sequence ID" value="RKD21721.1"/>
    <property type="molecule type" value="Genomic_DNA"/>
</dbReference>
<name>A0A419SEK8_9BACL</name>
<gene>
    <name evidence="1" type="ORF">BEP19_13910</name>
</gene>